<feature type="signal peptide" evidence="1">
    <location>
        <begin position="1"/>
        <end position="17"/>
    </location>
</feature>
<organism evidence="2 3">
    <name type="scientific">Trichonephila clavata</name>
    <name type="common">Joro spider</name>
    <name type="synonym">Nephila clavata</name>
    <dbReference type="NCBI Taxonomy" id="2740835"/>
    <lineage>
        <taxon>Eukaryota</taxon>
        <taxon>Metazoa</taxon>
        <taxon>Ecdysozoa</taxon>
        <taxon>Arthropoda</taxon>
        <taxon>Chelicerata</taxon>
        <taxon>Arachnida</taxon>
        <taxon>Araneae</taxon>
        <taxon>Araneomorphae</taxon>
        <taxon>Entelegynae</taxon>
        <taxon>Araneoidea</taxon>
        <taxon>Nephilidae</taxon>
        <taxon>Trichonephila</taxon>
    </lineage>
</organism>
<keyword evidence="3" id="KW-1185">Reference proteome</keyword>
<proteinExistence type="predicted"/>
<evidence type="ECO:0000313" key="2">
    <source>
        <dbReference type="EMBL" id="GFQ94534.1"/>
    </source>
</evidence>
<evidence type="ECO:0000313" key="3">
    <source>
        <dbReference type="Proteomes" id="UP000887116"/>
    </source>
</evidence>
<dbReference type="Proteomes" id="UP000887116">
    <property type="component" value="Unassembled WGS sequence"/>
</dbReference>
<feature type="chain" id="PRO_5036454624" evidence="1">
    <location>
        <begin position="18"/>
        <end position="226"/>
    </location>
</feature>
<dbReference type="AlphaFoldDB" id="A0A8X6L2Y8"/>
<protein>
    <submittedName>
        <fullName evidence="2">Uncharacterized protein</fullName>
    </submittedName>
</protein>
<accession>A0A8X6L2Y8</accession>
<gene>
    <name evidence="2" type="primary">NCL1_40553</name>
    <name evidence="2" type="ORF">TNCT_549541</name>
</gene>
<keyword evidence="1" id="KW-0732">Signal</keyword>
<reference evidence="2" key="1">
    <citation type="submission" date="2020-07" db="EMBL/GenBank/DDBJ databases">
        <title>Multicomponent nature underlies the extraordinary mechanical properties of spider dragline silk.</title>
        <authorList>
            <person name="Kono N."/>
            <person name="Nakamura H."/>
            <person name="Mori M."/>
            <person name="Yoshida Y."/>
            <person name="Ohtoshi R."/>
            <person name="Malay A.D."/>
            <person name="Moran D.A.P."/>
            <person name="Tomita M."/>
            <person name="Numata K."/>
            <person name="Arakawa K."/>
        </authorList>
    </citation>
    <scope>NUCLEOTIDE SEQUENCE</scope>
</reference>
<comment type="caution">
    <text evidence="2">The sequence shown here is derived from an EMBL/GenBank/DDBJ whole genome shotgun (WGS) entry which is preliminary data.</text>
</comment>
<dbReference type="OrthoDB" id="6425416at2759"/>
<sequence length="226" mass="25865">MWVFILFMAVSAKVALGAVSCTDDALEKCEEPVMFERIPVSAQEFEELCPEIPEYAKCLREYDLSCPGDDDEKFFTDEEYASVHDLFTELCFPESLLHKVVAENIKCFNETFKNTMCVVDIGPLIEPYTEPESYKMPDRIKCLRDVFVGSCLATDISKNCDSAAKDAAVEILRRSHYVQEFCTVENAKELLDEMDDFKLKEESKELVIIALRKLIQIESNEPFSFL</sequence>
<evidence type="ECO:0000256" key="1">
    <source>
        <dbReference type="SAM" id="SignalP"/>
    </source>
</evidence>
<dbReference type="EMBL" id="BMAO01004428">
    <property type="protein sequence ID" value="GFQ94534.1"/>
    <property type="molecule type" value="Genomic_DNA"/>
</dbReference>
<name>A0A8X6L2Y8_TRICU</name>